<dbReference type="EMBL" id="CAJNYV010004724">
    <property type="protein sequence ID" value="CAF3689928.1"/>
    <property type="molecule type" value="Genomic_DNA"/>
</dbReference>
<reference evidence="3" key="1">
    <citation type="submission" date="2021-02" db="EMBL/GenBank/DDBJ databases">
        <authorList>
            <person name="Nowell W R."/>
        </authorList>
    </citation>
    <scope>NUCLEOTIDE SEQUENCE</scope>
</reference>
<feature type="compositionally biased region" description="Polar residues" evidence="1">
    <location>
        <begin position="33"/>
        <end position="53"/>
    </location>
</feature>
<feature type="compositionally biased region" description="Basic and acidic residues" evidence="1">
    <location>
        <begin position="176"/>
        <end position="185"/>
    </location>
</feature>
<dbReference type="InterPro" id="IPR010622">
    <property type="entry name" value="FAST_Leu-rich"/>
</dbReference>
<feature type="compositionally biased region" description="Low complexity" evidence="1">
    <location>
        <begin position="73"/>
        <end position="84"/>
    </location>
</feature>
<evidence type="ECO:0000256" key="1">
    <source>
        <dbReference type="SAM" id="MobiDB-lite"/>
    </source>
</evidence>
<feature type="region of interest" description="Disordered" evidence="1">
    <location>
        <begin position="33"/>
        <end position="55"/>
    </location>
</feature>
<evidence type="ECO:0000313" key="5">
    <source>
        <dbReference type="Proteomes" id="UP000663865"/>
    </source>
</evidence>
<dbReference type="AlphaFoldDB" id="A0A818UD12"/>
<dbReference type="Pfam" id="PF06743">
    <property type="entry name" value="FAST_1"/>
    <property type="match status" value="1"/>
</dbReference>
<feature type="region of interest" description="Disordered" evidence="1">
    <location>
        <begin position="788"/>
        <end position="808"/>
    </location>
</feature>
<feature type="region of interest" description="Disordered" evidence="1">
    <location>
        <begin position="73"/>
        <end position="149"/>
    </location>
</feature>
<dbReference type="PROSITE" id="PS51286">
    <property type="entry name" value="RAP"/>
    <property type="match status" value="1"/>
</dbReference>
<sequence length="808" mass="92320">MFRFLGSCSRTVSLSYSSTTTVFLRSIRPLSNQHKTSQAQSSNPKSVSHQAPSLGTRKLDVKKLFSDDETEKIPIPISPRRPNILHSSSFDDPSRLASNLSTKTRYENDISNINDYEAEEQRRQLARKTEAKTSNSKMQSKRETSRKTATNKINVETVFDSSQYISTEKVPGQKKIITDSSEKSNVHKPKQPKRERSLTKQSDESATREESDDQAPDQMLSANIREANTVEDLMTIFDKYVISTEFALGLQKMCQLASIENSDATQTYAQSGNARNRMESLLITFLSKFSDHEVLTAIAFVTKYYPEDNEFTDRFSLALANRLRRISVHQIVRILEELKSSRHTAQWIHRIYNRLLALAEGRYFEFDNIRDIIALTHKLSYNDRLINRLDERILEISDTLVFDDWFKILVNKSMLKRRDRTVIRAACYHLLKLSESFLFPLEKLKDCLLACSMLNVYDKSFLERLIRDAFEQINNINDPFVFQSIVTSMGTLRLRHCELLDAFGRLLLEESNVFSSSKNKCVQTFIRTCASVNYSPPLLSKIIENHLKLDQNIHEDNQLNEIKSRIDLVWSLAILDQANQNHLSTVLNQDIFQVVQNEISNSKIASALKLLTTYSYSLQKISKKFPKPTFNIEQLAQQLTLKDSNAQDQLAKTVVAFAAENKHAKFNVVTSNMIVIDCLMVVDKAGAPQDLNTVLTNGDNNGSNGQTTFNKIRMDENNFKIALKCLDYQDKTLLTKSVSGSVALQLRLLNSLGYKCVPIDYDEFIKIQVQNDRSKYIQRKIKEAIGSSSNSDHQTNIFTNNKTTENNI</sequence>
<dbReference type="EMBL" id="CAJOBS010000222">
    <property type="protein sequence ID" value="CAF4527660.1"/>
    <property type="molecule type" value="Genomic_DNA"/>
</dbReference>
<gene>
    <name evidence="3" type="ORF">KIK155_LOCUS25919</name>
    <name evidence="4" type="ORF">TOA249_LOCUS5487</name>
</gene>
<evidence type="ECO:0000259" key="2">
    <source>
        <dbReference type="PROSITE" id="PS51286"/>
    </source>
</evidence>
<dbReference type="InterPro" id="IPR013584">
    <property type="entry name" value="RAP"/>
</dbReference>
<comment type="caution">
    <text evidence="3">The sequence shown here is derived from an EMBL/GenBank/DDBJ whole genome shotgun (WGS) entry which is preliminary data.</text>
</comment>
<proteinExistence type="predicted"/>
<protein>
    <recommendedName>
        <fullName evidence="2">RAP domain-containing protein</fullName>
    </recommendedName>
</protein>
<organism evidence="3 5">
    <name type="scientific">Rotaria socialis</name>
    <dbReference type="NCBI Taxonomy" id="392032"/>
    <lineage>
        <taxon>Eukaryota</taxon>
        <taxon>Metazoa</taxon>
        <taxon>Spiralia</taxon>
        <taxon>Gnathifera</taxon>
        <taxon>Rotifera</taxon>
        <taxon>Eurotatoria</taxon>
        <taxon>Bdelloidea</taxon>
        <taxon>Philodinida</taxon>
        <taxon>Philodinidae</taxon>
        <taxon>Rotaria</taxon>
    </lineage>
</organism>
<evidence type="ECO:0000313" key="3">
    <source>
        <dbReference type="EMBL" id="CAF3689928.1"/>
    </source>
</evidence>
<dbReference type="Proteomes" id="UP000663838">
    <property type="component" value="Unassembled WGS sequence"/>
</dbReference>
<feature type="compositionally biased region" description="Basic and acidic residues" evidence="1">
    <location>
        <begin position="192"/>
        <end position="209"/>
    </location>
</feature>
<dbReference type="SMART" id="SM00952">
    <property type="entry name" value="RAP"/>
    <property type="match status" value="1"/>
</dbReference>
<dbReference type="GO" id="GO:0044528">
    <property type="term" value="P:regulation of mitochondrial mRNA stability"/>
    <property type="evidence" value="ECO:0007669"/>
    <property type="project" value="InterPro"/>
</dbReference>
<dbReference type="Proteomes" id="UP000663865">
    <property type="component" value="Unassembled WGS sequence"/>
</dbReference>
<feature type="compositionally biased region" description="Polar residues" evidence="1">
    <location>
        <begin position="85"/>
        <end position="114"/>
    </location>
</feature>
<evidence type="ECO:0000313" key="4">
    <source>
        <dbReference type="EMBL" id="CAF4527660.1"/>
    </source>
</evidence>
<feature type="region of interest" description="Disordered" evidence="1">
    <location>
        <begin position="169"/>
        <end position="218"/>
    </location>
</feature>
<name>A0A818UD12_9BILA</name>
<accession>A0A818UD12</accession>
<feature type="domain" description="RAP" evidence="2">
    <location>
        <begin position="721"/>
        <end position="779"/>
    </location>
</feature>
<feature type="compositionally biased region" description="Basic and acidic residues" evidence="1">
    <location>
        <begin position="119"/>
        <end position="131"/>
    </location>
</feature>